<dbReference type="SMART" id="SM00256">
    <property type="entry name" value="FBOX"/>
    <property type="match status" value="1"/>
</dbReference>
<sequence length="433" mass="49450">MRGGRGLNPAVGNELGLAGELAYGMLGYGLRIDWGFAQLAWAGRSGIAVAGIVEIRDQRNPTTPNHIFIFCRHAYGDCQRLNNFTRSYYSPYSMSSSWSDLPLDLLISIRNTLNSADLVSFRSVCSQWHSASPIPNPCPRYNAVSFDDKKNIIHLARYLKSGITREHFISLPFSLSSPLCYFGSSNGWLVFRSYNNITLYFFDPLSNRKFIFPPLKPMLLRYYIKVKPIVYIRYYAYLSQVVVYSSIDTGIAVVGIVGVGNRRNPTSPHRRFIFRRHAYGDCQRLSLLMEVSKGIIDIALAGDNRFYALGNNCELYMLDERPPLVKLKKIKLWLPKHILEPSSENIRRPIISYGLKTIGETDLKVYGYWRRSDTFERRYISLKINVAHLHGYSNNIEVACDAKWSYGPKFLPSSGFYFTPLLKGHHSKFSVKI</sequence>
<evidence type="ECO:0000313" key="2">
    <source>
        <dbReference type="EMBL" id="KAH0448915.1"/>
    </source>
</evidence>
<dbReference type="InterPro" id="IPR001810">
    <property type="entry name" value="F-box_dom"/>
</dbReference>
<dbReference type="EMBL" id="JAGFBR010000019">
    <property type="protein sequence ID" value="KAH0448915.1"/>
    <property type="molecule type" value="Genomic_DNA"/>
</dbReference>
<dbReference type="Proteomes" id="UP000775213">
    <property type="component" value="Unassembled WGS sequence"/>
</dbReference>
<keyword evidence="3" id="KW-1185">Reference proteome</keyword>
<dbReference type="InterPro" id="IPR036047">
    <property type="entry name" value="F-box-like_dom_sf"/>
</dbReference>
<dbReference type="Gene3D" id="1.20.1280.50">
    <property type="match status" value="1"/>
</dbReference>
<dbReference type="PROSITE" id="PS50181">
    <property type="entry name" value="FBOX"/>
    <property type="match status" value="1"/>
</dbReference>
<name>A0AAV7FY90_DENCH</name>
<evidence type="ECO:0000259" key="1">
    <source>
        <dbReference type="PROSITE" id="PS50181"/>
    </source>
</evidence>
<dbReference type="SUPFAM" id="SSF81383">
    <property type="entry name" value="F-box domain"/>
    <property type="match status" value="1"/>
</dbReference>
<protein>
    <recommendedName>
        <fullName evidence="1">F-box domain-containing protein</fullName>
    </recommendedName>
</protein>
<evidence type="ECO:0000313" key="3">
    <source>
        <dbReference type="Proteomes" id="UP000775213"/>
    </source>
</evidence>
<accession>A0AAV7FY90</accession>
<dbReference type="AlphaFoldDB" id="A0AAV7FY90"/>
<comment type="caution">
    <text evidence="2">The sequence shown here is derived from an EMBL/GenBank/DDBJ whole genome shotgun (WGS) entry which is preliminary data.</text>
</comment>
<dbReference type="Pfam" id="PF00646">
    <property type="entry name" value="F-box"/>
    <property type="match status" value="1"/>
</dbReference>
<feature type="domain" description="F-box" evidence="1">
    <location>
        <begin position="95"/>
        <end position="130"/>
    </location>
</feature>
<dbReference type="CDD" id="cd09917">
    <property type="entry name" value="F-box_SF"/>
    <property type="match status" value="1"/>
</dbReference>
<reference evidence="2 3" key="1">
    <citation type="journal article" date="2021" name="Hortic Res">
        <title>Chromosome-scale assembly of the Dendrobium chrysotoxum genome enhances the understanding of orchid evolution.</title>
        <authorList>
            <person name="Zhang Y."/>
            <person name="Zhang G.Q."/>
            <person name="Zhang D."/>
            <person name="Liu X.D."/>
            <person name="Xu X.Y."/>
            <person name="Sun W.H."/>
            <person name="Yu X."/>
            <person name="Zhu X."/>
            <person name="Wang Z.W."/>
            <person name="Zhao X."/>
            <person name="Zhong W.Y."/>
            <person name="Chen H."/>
            <person name="Yin W.L."/>
            <person name="Huang T."/>
            <person name="Niu S.C."/>
            <person name="Liu Z.J."/>
        </authorList>
    </citation>
    <scope>NUCLEOTIDE SEQUENCE [LARGE SCALE GENOMIC DNA]</scope>
    <source>
        <strain evidence="2">Lindl</strain>
    </source>
</reference>
<gene>
    <name evidence="2" type="ORF">IEQ34_022715</name>
</gene>
<organism evidence="2 3">
    <name type="scientific">Dendrobium chrysotoxum</name>
    <name type="common">Orchid</name>
    <dbReference type="NCBI Taxonomy" id="161865"/>
    <lineage>
        <taxon>Eukaryota</taxon>
        <taxon>Viridiplantae</taxon>
        <taxon>Streptophyta</taxon>
        <taxon>Embryophyta</taxon>
        <taxon>Tracheophyta</taxon>
        <taxon>Spermatophyta</taxon>
        <taxon>Magnoliopsida</taxon>
        <taxon>Liliopsida</taxon>
        <taxon>Asparagales</taxon>
        <taxon>Orchidaceae</taxon>
        <taxon>Epidendroideae</taxon>
        <taxon>Malaxideae</taxon>
        <taxon>Dendrobiinae</taxon>
        <taxon>Dendrobium</taxon>
    </lineage>
</organism>
<dbReference type="PANTHER" id="PTHR33110">
    <property type="entry name" value="F-BOX/KELCH-REPEAT PROTEIN-RELATED"/>
    <property type="match status" value="1"/>
</dbReference>
<proteinExistence type="predicted"/>